<accession>A0A3M7P9C1</accession>
<keyword evidence="1" id="KW-1133">Transmembrane helix</keyword>
<evidence type="ECO:0000313" key="3">
    <source>
        <dbReference type="Proteomes" id="UP000276133"/>
    </source>
</evidence>
<keyword evidence="1" id="KW-0472">Membrane</keyword>
<name>A0A3M7P9C1_BRAPC</name>
<gene>
    <name evidence="2" type="ORF">BpHYR1_052561</name>
</gene>
<comment type="caution">
    <text evidence="2">The sequence shown here is derived from an EMBL/GenBank/DDBJ whole genome shotgun (WGS) entry which is preliminary data.</text>
</comment>
<keyword evidence="1" id="KW-0812">Transmembrane</keyword>
<evidence type="ECO:0000256" key="1">
    <source>
        <dbReference type="SAM" id="Phobius"/>
    </source>
</evidence>
<feature type="transmembrane region" description="Helical" evidence="1">
    <location>
        <begin position="21"/>
        <end position="40"/>
    </location>
</feature>
<dbReference type="Proteomes" id="UP000276133">
    <property type="component" value="Unassembled WGS sequence"/>
</dbReference>
<keyword evidence="3" id="KW-1185">Reference proteome</keyword>
<evidence type="ECO:0000313" key="2">
    <source>
        <dbReference type="EMBL" id="RMZ95579.1"/>
    </source>
</evidence>
<reference evidence="2 3" key="1">
    <citation type="journal article" date="2018" name="Sci. Rep.">
        <title>Genomic signatures of local adaptation to the degree of environmental predictability in rotifers.</title>
        <authorList>
            <person name="Franch-Gras L."/>
            <person name="Hahn C."/>
            <person name="Garcia-Roger E.M."/>
            <person name="Carmona M.J."/>
            <person name="Serra M."/>
            <person name="Gomez A."/>
        </authorList>
    </citation>
    <scope>NUCLEOTIDE SEQUENCE [LARGE SCALE GENOMIC DNA]</scope>
    <source>
        <strain evidence="2">HYR1</strain>
    </source>
</reference>
<dbReference type="AlphaFoldDB" id="A0A3M7P9C1"/>
<organism evidence="2 3">
    <name type="scientific">Brachionus plicatilis</name>
    <name type="common">Marine rotifer</name>
    <name type="synonym">Brachionus muelleri</name>
    <dbReference type="NCBI Taxonomy" id="10195"/>
    <lineage>
        <taxon>Eukaryota</taxon>
        <taxon>Metazoa</taxon>
        <taxon>Spiralia</taxon>
        <taxon>Gnathifera</taxon>
        <taxon>Rotifera</taxon>
        <taxon>Eurotatoria</taxon>
        <taxon>Monogononta</taxon>
        <taxon>Pseudotrocha</taxon>
        <taxon>Ploima</taxon>
        <taxon>Brachionidae</taxon>
        <taxon>Brachionus</taxon>
    </lineage>
</organism>
<protein>
    <submittedName>
        <fullName evidence="2">Uncharacterized protein</fullName>
    </submittedName>
</protein>
<proteinExistence type="predicted"/>
<sequence length="69" mass="8214">MIQEIRRQKVLKRNSICFEMANLGLLIVKHIINSLFFWQLEVDDQFKISFQFKGLHAILKAGTYFKKNL</sequence>
<dbReference type="EMBL" id="REGN01012368">
    <property type="protein sequence ID" value="RMZ95579.1"/>
    <property type="molecule type" value="Genomic_DNA"/>
</dbReference>